<dbReference type="CDD" id="cd05379">
    <property type="entry name" value="CAP_bacterial"/>
    <property type="match status" value="1"/>
</dbReference>
<dbReference type="Proteomes" id="UP000034600">
    <property type="component" value="Unassembled WGS sequence"/>
</dbReference>
<dbReference type="SUPFAM" id="SSF55797">
    <property type="entry name" value="PR-1-like"/>
    <property type="match status" value="1"/>
</dbReference>
<name>A0A0G1UWU2_9BACT</name>
<proteinExistence type="predicted"/>
<feature type="domain" description="SCP" evidence="2">
    <location>
        <begin position="71"/>
        <end position="189"/>
    </location>
</feature>
<protein>
    <recommendedName>
        <fullName evidence="2">SCP domain-containing protein</fullName>
    </recommendedName>
</protein>
<dbReference type="PANTHER" id="PTHR31157">
    <property type="entry name" value="SCP DOMAIN-CONTAINING PROTEIN"/>
    <property type="match status" value="1"/>
</dbReference>
<dbReference type="Pfam" id="PF00188">
    <property type="entry name" value="CAP"/>
    <property type="match status" value="1"/>
</dbReference>
<dbReference type="PANTHER" id="PTHR31157:SF1">
    <property type="entry name" value="SCP DOMAIN-CONTAINING PROTEIN"/>
    <property type="match status" value="1"/>
</dbReference>
<reference evidence="3 4" key="1">
    <citation type="journal article" date="2015" name="Nature">
        <title>rRNA introns, odd ribosomes, and small enigmatic genomes across a large radiation of phyla.</title>
        <authorList>
            <person name="Brown C.T."/>
            <person name="Hug L.A."/>
            <person name="Thomas B.C."/>
            <person name="Sharon I."/>
            <person name="Castelle C.J."/>
            <person name="Singh A."/>
            <person name="Wilkins M.J."/>
            <person name="Williams K.H."/>
            <person name="Banfield J.F."/>
        </authorList>
    </citation>
    <scope>NUCLEOTIDE SEQUENCE [LARGE SCALE GENOMIC DNA]</scope>
</reference>
<organism evidence="3 4">
    <name type="scientific">Candidatus Jorgensenbacteria bacterium GW2011_GWC1_48_8</name>
    <dbReference type="NCBI Taxonomy" id="1618666"/>
    <lineage>
        <taxon>Bacteria</taxon>
        <taxon>Candidatus Joergenseniibacteriota</taxon>
    </lineage>
</organism>
<evidence type="ECO:0000256" key="1">
    <source>
        <dbReference type="SAM" id="MobiDB-lite"/>
    </source>
</evidence>
<evidence type="ECO:0000313" key="3">
    <source>
        <dbReference type="EMBL" id="KKU98612.1"/>
    </source>
</evidence>
<dbReference type="Gene3D" id="3.40.33.10">
    <property type="entry name" value="CAP"/>
    <property type="match status" value="1"/>
</dbReference>
<dbReference type="AlphaFoldDB" id="A0A0G1UWU2"/>
<dbReference type="EMBL" id="LCPO01000019">
    <property type="protein sequence ID" value="KKU98612.1"/>
    <property type="molecule type" value="Genomic_DNA"/>
</dbReference>
<sequence>MLFVRYQTKNKNQNKISVPKTHYNNLILVSQRYAMAGLRYVGLGGLVLLTLSLSQPVQASELIGGEARIIQLTNQIRTVRGIPVLSQNAFLDQSAQAKAEDMANSGYFGHADEHGNRMAYWIKSVGYDYLRAGENLGKGFSSVEAVMQAWTNSPTHYANLVNDNYSEIGVGVANGIIDGKATIFVVQHFGQPMPKLTIPTLTVINVLGDTITNTDVESNVVSPGTGGSANPYSPPARPDSAKRARGGSIFSERINDNAIVNATPKGLLFIAYGTLADTTTAIAQTWSDWQGDLPSVPYASDLPRAGYQLVQILVMLGWFAGGAWLIYRSVAPVLTWLKQHPKFVIKLPLD</sequence>
<dbReference type="InterPro" id="IPR035940">
    <property type="entry name" value="CAP_sf"/>
</dbReference>
<accession>A0A0G1UWU2</accession>
<dbReference type="InterPro" id="IPR014044">
    <property type="entry name" value="CAP_dom"/>
</dbReference>
<comment type="caution">
    <text evidence="3">The sequence shown here is derived from an EMBL/GenBank/DDBJ whole genome shotgun (WGS) entry which is preliminary data.</text>
</comment>
<evidence type="ECO:0000259" key="2">
    <source>
        <dbReference type="Pfam" id="PF00188"/>
    </source>
</evidence>
<feature type="region of interest" description="Disordered" evidence="1">
    <location>
        <begin position="217"/>
        <end position="245"/>
    </location>
</feature>
<gene>
    <name evidence="3" type="ORF">UY32_C0019G0004</name>
</gene>
<evidence type="ECO:0000313" key="4">
    <source>
        <dbReference type="Proteomes" id="UP000034600"/>
    </source>
</evidence>